<feature type="region of interest" description="Disordered" evidence="1">
    <location>
        <begin position="566"/>
        <end position="609"/>
    </location>
</feature>
<protein>
    <recommendedName>
        <fullName evidence="2">THIF-type NAD/FAD binding fold domain-containing protein</fullName>
    </recommendedName>
</protein>
<feature type="compositionally biased region" description="Low complexity" evidence="1">
    <location>
        <begin position="215"/>
        <end position="225"/>
    </location>
</feature>
<dbReference type="GO" id="GO:0008641">
    <property type="term" value="F:ubiquitin-like modifier activating enzyme activity"/>
    <property type="evidence" value="ECO:0007669"/>
    <property type="project" value="InterPro"/>
</dbReference>
<feature type="region of interest" description="Disordered" evidence="1">
    <location>
        <begin position="204"/>
        <end position="225"/>
    </location>
</feature>
<dbReference type="GO" id="GO:0061503">
    <property type="term" value="F:tRNA threonylcarbamoyladenosine dehydratase"/>
    <property type="evidence" value="ECO:0007669"/>
    <property type="project" value="TreeGrafter"/>
</dbReference>
<name>A0A250WXB7_9CHLO</name>
<dbReference type="InterPro" id="IPR045886">
    <property type="entry name" value="ThiF/MoeB/HesA"/>
</dbReference>
<dbReference type="InterPro" id="IPR035985">
    <property type="entry name" value="Ubiquitin-activating_enz"/>
</dbReference>
<dbReference type="PANTHER" id="PTHR43267">
    <property type="entry name" value="TRNA THREONYLCARBAMOYLADENOSINE DEHYDRATASE"/>
    <property type="match status" value="1"/>
</dbReference>
<accession>A0A250WXB7</accession>
<dbReference type="OrthoDB" id="10265862at2759"/>
<feature type="compositionally biased region" description="Low complexity" evidence="1">
    <location>
        <begin position="578"/>
        <end position="588"/>
    </location>
</feature>
<dbReference type="EMBL" id="BEGY01000011">
    <property type="protein sequence ID" value="GAX75170.1"/>
    <property type="molecule type" value="Genomic_DNA"/>
</dbReference>
<evidence type="ECO:0000259" key="2">
    <source>
        <dbReference type="Pfam" id="PF00899"/>
    </source>
</evidence>
<evidence type="ECO:0000256" key="1">
    <source>
        <dbReference type="SAM" id="MobiDB-lite"/>
    </source>
</evidence>
<feature type="region of interest" description="Disordered" evidence="1">
    <location>
        <begin position="258"/>
        <end position="299"/>
    </location>
</feature>
<feature type="compositionally biased region" description="Low complexity" evidence="1">
    <location>
        <begin position="378"/>
        <end position="467"/>
    </location>
</feature>
<comment type="caution">
    <text evidence="3">The sequence shown here is derived from an EMBL/GenBank/DDBJ whole genome shotgun (WGS) entry which is preliminary data.</text>
</comment>
<gene>
    <name evidence="3" type="ORF">CEUSTIGMA_g2614.t1</name>
</gene>
<dbReference type="STRING" id="1157962.A0A250WXB7"/>
<dbReference type="SUPFAM" id="SSF69572">
    <property type="entry name" value="Activating enzymes of the ubiquitin-like proteins"/>
    <property type="match status" value="2"/>
</dbReference>
<sequence length="731" mass="77332">MLVTTHGCGHAFCYMRDTRRMSQSPVIRMNLSLLYPRSLLYSSSDGPGCSRSVQYESEAYLSHNSALNTPDIKTDDCEEQQLHTTSPPWLQRSTLLVGESGVTILQGTRVLLVGLGGVGSFVAEFLVRAGIGSLTVVDGDVVDLTNKNRQLPALDSTVGSSKAKVVSSRLLDINPELDLTVIEDFIDPEKARLLVQYGSTEAPASREELEECSEDQQQLQLHDTQQAASGLIPADDSNRCCSHEVALSTGVSESCFGDKPVNKSSNSTGAGSCDNDHIGTSQQGGQRVESSRGSFSNASSRPPFDYVVDCIDSIAPKLSLLVAAHKAGIKVVSSMGAGGRLDPGRIRMVDVFNTHNDPFAANIRQGLRKAGIKDSTYSTSMLPKPSSTSSSSGTSALPRTSSTSSASGTSVLPRTSSTSSSSGTSALPRPSSTSSSSGTSVLPRTSSTSSSSGTSVLPRPSSTSSSSGAQRHNHNNSNSNNRISPKNSHSKAVGTAGTSPGIVVAWSDEPVTRASLALTDQRYKKSYYGTISYIPAAFGLHMASYIIRELLGTPASQLLDSTPEAVMRKPKNRDSKLRSSASISTRSSTGKHIEEYSSNKTQGYHEQKKQKNRLLAVPTGDDAAVEVQDDQRAGLAAGHLQRIGSADSDLSRCFKSVQPEAATAGLVRKQAATAEFCSRLSPAAVEELFVDSLQPSTGEHPDQPTPNILNTPFTTLLDAVFSGTGDEGQGI</sequence>
<keyword evidence="4" id="KW-1185">Reference proteome</keyword>
<organism evidence="3 4">
    <name type="scientific">Chlamydomonas eustigma</name>
    <dbReference type="NCBI Taxonomy" id="1157962"/>
    <lineage>
        <taxon>Eukaryota</taxon>
        <taxon>Viridiplantae</taxon>
        <taxon>Chlorophyta</taxon>
        <taxon>core chlorophytes</taxon>
        <taxon>Chlorophyceae</taxon>
        <taxon>CS clade</taxon>
        <taxon>Chlamydomonadales</taxon>
        <taxon>Chlamydomonadaceae</taxon>
        <taxon>Chlamydomonas</taxon>
    </lineage>
</organism>
<evidence type="ECO:0000313" key="3">
    <source>
        <dbReference type="EMBL" id="GAX75170.1"/>
    </source>
</evidence>
<dbReference type="Proteomes" id="UP000232323">
    <property type="component" value="Unassembled WGS sequence"/>
</dbReference>
<reference evidence="3 4" key="1">
    <citation type="submission" date="2017-08" db="EMBL/GenBank/DDBJ databases">
        <title>Acidophilic green algal genome provides insights into adaptation to an acidic environment.</title>
        <authorList>
            <person name="Hirooka S."/>
            <person name="Hirose Y."/>
            <person name="Kanesaki Y."/>
            <person name="Higuchi S."/>
            <person name="Fujiwara T."/>
            <person name="Onuma R."/>
            <person name="Era A."/>
            <person name="Ohbayashi R."/>
            <person name="Uzuka A."/>
            <person name="Nozaki H."/>
            <person name="Yoshikawa H."/>
            <person name="Miyagishima S.Y."/>
        </authorList>
    </citation>
    <scope>NUCLEOTIDE SEQUENCE [LARGE SCALE GENOMIC DNA]</scope>
    <source>
        <strain evidence="3 4">NIES-2499</strain>
    </source>
</reference>
<dbReference type="AlphaFoldDB" id="A0A250WXB7"/>
<dbReference type="Pfam" id="PF00899">
    <property type="entry name" value="ThiF"/>
    <property type="match status" value="1"/>
</dbReference>
<proteinExistence type="predicted"/>
<feature type="compositionally biased region" description="Basic and acidic residues" evidence="1">
    <location>
        <begin position="591"/>
        <end position="609"/>
    </location>
</feature>
<evidence type="ECO:0000313" key="4">
    <source>
        <dbReference type="Proteomes" id="UP000232323"/>
    </source>
</evidence>
<dbReference type="PANTHER" id="PTHR43267:SF1">
    <property type="entry name" value="TRNA THREONYLCARBAMOYLADENOSINE DEHYDRATASE"/>
    <property type="match status" value="1"/>
</dbReference>
<dbReference type="InterPro" id="IPR000594">
    <property type="entry name" value="ThiF_NAD_FAD-bd"/>
</dbReference>
<dbReference type="GO" id="GO:0061504">
    <property type="term" value="P:cyclic threonylcarbamoyladenosine biosynthetic process"/>
    <property type="evidence" value="ECO:0007669"/>
    <property type="project" value="TreeGrafter"/>
</dbReference>
<dbReference type="Gene3D" id="3.40.50.720">
    <property type="entry name" value="NAD(P)-binding Rossmann-like Domain"/>
    <property type="match status" value="2"/>
</dbReference>
<feature type="region of interest" description="Disordered" evidence="1">
    <location>
        <begin position="376"/>
        <end position="496"/>
    </location>
</feature>
<feature type="domain" description="THIF-type NAD/FAD binding fold" evidence="2">
    <location>
        <begin position="92"/>
        <end position="192"/>
    </location>
</feature>